<evidence type="ECO:0000313" key="2">
    <source>
        <dbReference type="EMBL" id="ONK58076.1"/>
    </source>
</evidence>
<organism evidence="2 3">
    <name type="scientific">Asparagus officinalis</name>
    <name type="common">Garden asparagus</name>
    <dbReference type="NCBI Taxonomy" id="4686"/>
    <lineage>
        <taxon>Eukaryota</taxon>
        <taxon>Viridiplantae</taxon>
        <taxon>Streptophyta</taxon>
        <taxon>Embryophyta</taxon>
        <taxon>Tracheophyta</taxon>
        <taxon>Spermatophyta</taxon>
        <taxon>Magnoliopsida</taxon>
        <taxon>Liliopsida</taxon>
        <taxon>Asparagales</taxon>
        <taxon>Asparagaceae</taxon>
        <taxon>Asparagoideae</taxon>
        <taxon>Asparagus</taxon>
    </lineage>
</organism>
<feature type="compositionally biased region" description="Polar residues" evidence="1">
    <location>
        <begin position="9"/>
        <end position="24"/>
    </location>
</feature>
<reference evidence="3" key="1">
    <citation type="journal article" date="2017" name="Nat. Commun.">
        <title>The asparagus genome sheds light on the origin and evolution of a young Y chromosome.</title>
        <authorList>
            <person name="Harkess A."/>
            <person name="Zhou J."/>
            <person name="Xu C."/>
            <person name="Bowers J.E."/>
            <person name="Van der Hulst R."/>
            <person name="Ayyampalayam S."/>
            <person name="Mercati F."/>
            <person name="Riccardi P."/>
            <person name="McKain M.R."/>
            <person name="Kakrana A."/>
            <person name="Tang H."/>
            <person name="Ray J."/>
            <person name="Groenendijk J."/>
            <person name="Arikit S."/>
            <person name="Mathioni S.M."/>
            <person name="Nakano M."/>
            <person name="Shan H."/>
            <person name="Telgmann-Rauber A."/>
            <person name="Kanno A."/>
            <person name="Yue Z."/>
            <person name="Chen H."/>
            <person name="Li W."/>
            <person name="Chen Y."/>
            <person name="Xu X."/>
            <person name="Zhang Y."/>
            <person name="Luo S."/>
            <person name="Chen H."/>
            <person name="Gao J."/>
            <person name="Mao Z."/>
            <person name="Pires J.C."/>
            <person name="Luo M."/>
            <person name="Kudrna D."/>
            <person name="Wing R.A."/>
            <person name="Meyers B.C."/>
            <person name="Yi K."/>
            <person name="Kong H."/>
            <person name="Lavrijsen P."/>
            <person name="Sunseri F."/>
            <person name="Falavigna A."/>
            <person name="Ye Y."/>
            <person name="Leebens-Mack J.H."/>
            <person name="Chen G."/>
        </authorList>
    </citation>
    <scope>NUCLEOTIDE SEQUENCE [LARGE SCALE GENOMIC DNA]</scope>
    <source>
        <strain evidence="3">cv. DH0086</strain>
    </source>
</reference>
<name>A0A5P1EAW5_ASPOF</name>
<proteinExistence type="predicted"/>
<dbReference type="EMBL" id="CM007389">
    <property type="protein sequence ID" value="ONK58076.1"/>
    <property type="molecule type" value="Genomic_DNA"/>
</dbReference>
<dbReference type="AlphaFoldDB" id="A0A5P1EAW5"/>
<evidence type="ECO:0000256" key="1">
    <source>
        <dbReference type="SAM" id="MobiDB-lite"/>
    </source>
</evidence>
<dbReference type="Gramene" id="ONK58076">
    <property type="protein sequence ID" value="ONK58076"/>
    <property type="gene ID" value="A4U43_C09F7870"/>
</dbReference>
<evidence type="ECO:0000313" key="3">
    <source>
        <dbReference type="Proteomes" id="UP000243459"/>
    </source>
</evidence>
<protein>
    <submittedName>
        <fullName evidence="2">Uncharacterized protein</fullName>
    </submittedName>
</protein>
<gene>
    <name evidence="2" type="ORF">A4U43_C09F7870</name>
</gene>
<feature type="region of interest" description="Disordered" evidence="1">
    <location>
        <begin position="1"/>
        <end position="24"/>
    </location>
</feature>
<sequence>MLARKKNLDNNSNNQGKGCLHNNNIENEFNKSKTKMLAVKGVMATVGGGAGGLDLRQGGRSSGMELTESSDLRAWFGGLERRCRRRRGRIHRRRVGALGSWTERAWVAGVLLGGGERTR</sequence>
<dbReference type="Proteomes" id="UP000243459">
    <property type="component" value="Chromosome 9"/>
</dbReference>
<accession>A0A5P1EAW5</accession>
<keyword evidence="3" id="KW-1185">Reference proteome</keyword>
<feature type="region of interest" description="Disordered" evidence="1">
    <location>
        <begin position="47"/>
        <end position="66"/>
    </location>
</feature>